<keyword evidence="2" id="KW-1185">Reference proteome</keyword>
<dbReference type="OrthoDB" id="828261at2"/>
<sequence length="410" mass="47383">MNNRLINSLRLLLLCSTIYGCSGSGDNPVEYKDENAKSYKKNATLELTDSYLLPVDENTDSKIYGIDIFKDKNDNTKTISFLNPSSKSILLFDFDKKAIIKKVPLFQEGRNSTGAINLPSMHKVISKDSILFFNMDYLNVLNTNGDLLDRVQLVSENSIVDNSPKPNPSTNSPIIYKNGTAYLLCAYNVYYSPQNEIKDLLKVNLANKEIKPLFNRINLYNYGFWGHNMNLYYLYGAQNSKENSLVMGYAADPHLYTFSLNDEKVTPSQFIGSENFKSIDPFLSNKNDKTLNPSHDDMAKSAEYELTNPSYYSVFYDDINDVYVRLAYLPRTKSEYRDPLTRYKFKYSAIIMDNKFNKIGETVLPDATELDYRMIFFDNGYMYVFNKKKYNEDNNNLYFDRYKLKKDANI</sequence>
<evidence type="ECO:0008006" key="3">
    <source>
        <dbReference type="Google" id="ProtNLM"/>
    </source>
</evidence>
<gene>
    <name evidence="1" type="ORF">DCO56_24830</name>
</gene>
<dbReference type="Proteomes" id="UP000250831">
    <property type="component" value="Unassembled WGS sequence"/>
</dbReference>
<protein>
    <recommendedName>
        <fullName evidence="3">DUF4221 domain-containing protein</fullName>
    </recommendedName>
</protein>
<accession>A0A363NL86</accession>
<reference evidence="1 2" key="1">
    <citation type="submission" date="2018-04" db="EMBL/GenBank/DDBJ databases">
        <title>Sphingobacterium sp. M46 Genome.</title>
        <authorList>
            <person name="Cheng J."/>
            <person name="Li Y."/>
        </authorList>
    </citation>
    <scope>NUCLEOTIDE SEQUENCE [LARGE SCALE GENOMIC DNA]</scope>
    <source>
        <strain evidence="1 2">M46</strain>
    </source>
</reference>
<dbReference type="AlphaFoldDB" id="A0A363NL86"/>
<evidence type="ECO:0000313" key="1">
    <source>
        <dbReference type="EMBL" id="PUV21578.1"/>
    </source>
</evidence>
<dbReference type="EMBL" id="QCXX01000009">
    <property type="protein sequence ID" value="PUV21578.1"/>
    <property type="molecule type" value="Genomic_DNA"/>
</dbReference>
<evidence type="ECO:0000313" key="2">
    <source>
        <dbReference type="Proteomes" id="UP000250831"/>
    </source>
</evidence>
<organism evidence="1 2">
    <name type="scientific">Sphingobacterium athyrii</name>
    <dbReference type="NCBI Taxonomy" id="2152717"/>
    <lineage>
        <taxon>Bacteria</taxon>
        <taxon>Pseudomonadati</taxon>
        <taxon>Bacteroidota</taxon>
        <taxon>Sphingobacteriia</taxon>
        <taxon>Sphingobacteriales</taxon>
        <taxon>Sphingobacteriaceae</taxon>
        <taxon>Sphingobacterium</taxon>
    </lineage>
</organism>
<proteinExistence type="predicted"/>
<dbReference type="RefSeq" id="WP_108636403.1">
    <property type="nucleotide sequence ID" value="NZ_QCXX01000009.1"/>
</dbReference>
<comment type="caution">
    <text evidence="1">The sequence shown here is derived from an EMBL/GenBank/DDBJ whole genome shotgun (WGS) entry which is preliminary data.</text>
</comment>
<name>A0A363NL86_9SPHI</name>
<dbReference type="PROSITE" id="PS51257">
    <property type="entry name" value="PROKAR_LIPOPROTEIN"/>
    <property type="match status" value="1"/>
</dbReference>